<keyword evidence="2" id="KW-1185">Reference proteome</keyword>
<evidence type="ECO:0000313" key="1">
    <source>
        <dbReference type="EMBL" id="OAX33433.1"/>
    </source>
</evidence>
<name>A0A1B7MLE0_9AGAM</name>
<reference evidence="1 2" key="1">
    <citation type="submission" date="2016-06" db="EMBL/GenBank/DDBJ databases">
        <title>Comparative genomics of the ectomycorrhizal sister species Rhizopogon vinicolor and Rhizopogon vesiculosus (Basidiomycota: Boletales) reveals a divergence of the mating type B locus.</title>
        <authorList>
            <consortium name="DOE Joint Genome Institute"/>
            <person name="Mujic A.B."/>
            <person name="Kuo A."/>
            <person name="Tritt A."/>
            <person name="Lipzen A."/>
            <person name="Chen C."/>
            <person name="Johnson J."/>
            <person name="Sharma A."/>
            <person name="Barry K."/>
            <person name="Grigoriev I.V."/>
            <person name="Spatafora J.W."/>
        </authorList>
    </citation>
    <scope>NUCLEOTIDE SEQUENCE [LARGE SCALE GENOMIC DNA]</scope>
    <source>
        <strain evidence="1 2">AM-OR11-026</strain>
    </source>
</reference>
<accession>A0A1B7MLE0</accession>
<dbReference type="OrthoDB" id="3252786at2759"/>
<dbReference type="EMBL" id="KV448769">
    <property type="protein sequence ID" value="OAX33433.1"/>
    <property type="molecule type" value="Genomic_DNA"/>
</dbReference>
<evidence type="ECO:0000313" key="2">
    <source>
        <dbReference type="Proteomes" id="UP000092154"/>
    </source>
</evidence>
<organism evidence="1 2">
    <name type="scientific">Rhizopogon vinicolor AM-OR11-026</name>
    <dbReference type="NCBI Taxonomy" id="1314800"/>
    <lineage>
        <taxon>Eukaryota</taxon>
        <taxon>Fungi</taxon>
        <taxon>Dikarya</taxon>
        <taxon>Basidiomycota</taxon>
        <taxon>Agaricomycotina</taxon>
        <taxon>Agaricomycetes</taxon>
        <taxon>Agaricomycetidae</taxon>
        <taxon>Boletales</taxon>
        <taxon>Suillineae</taxon>
        <taxon>Rhizopogonaceae</taxon>
        <taxon>Rhizopogon</taxon>
    </lineage>
</organism>
<dbReference type="InParanoid" id="A0A1B7MLE0"/>
<dbReference type="Proteomes" id="UP000092154">
    <property type="component" value="Unassembled WGS sequence"/>
</dbReference>
<proteinExistence type="predicted"/>
<gene>
    <name evidence="1" type="ORF">K503DRAFT_700407</name>
</gene>
<protein>
    <submittedName>
        <fullName evidence="1">Uncharacterized protein</fullName>
    </submittedName>
</protein>
<sequence length="92" mass="10652">MQPAIKELLHTNRVPTDTQKCDIIDLIQVHQARKSDIEFERKRLLRALEKTAQTLVEVSNMIMDLQATLSPIKRMPNEILALIFEHYISVTP</sequence>
<dbReference type="AlphaFoldDB" id="A0A1B7MLE0"/>